<dbReference type="InterPro" id="IPR011990">
    <property type="entry name" value="TPR-like_helical_dom_sf"/>
</dbReference>
<accession>A0AAE4NV19</accession>
<protein>
    <submittedName>
        <fullName evidence="2">Uncharacterized protein</fullName>
    </submittedName>
</protein>
<dbReference type="EMBL" id="JAVDZE010000001">
    <property type="protein sequence ID" value="MDV3103125.1"/>
    <property type="molecule type" value="Genomic_DNA"/>
</dbReference>
<evidence type="ECO:0000256" key="1">
    <source>
        <dbReference type="SAM" id="MobiDB-lite"/>
    </source>
</evidence>
<comment type="caution">
    <text evidence="2">The sequence shown here is derived from an EMBL/GenBank/DDBJ whole genome shotgun (WGS) entry which is preliminary data.</text>
</comment>
<dbReference type="RefSeq" id="WP_315339547.1">
    <property type="nucleotide sequence ID" value="NZ_JAVDZE010000001.1"/>
</dbReference>
<keyword evidence="3" id="KW-1185">Reference proteome</keyword>
<dbReference type="Gene3D" id="1.25.40.10">
    <property type="entry name" value="Tetratricopeptide repeat domain"/>
    <property type="match status" value="2"/>
</dbReference>
<reference evidence="2 3" key="1">
    <citation type="submission" date="2023-08" db="EMBL/GenBank/DDBJ databases">
        <title>Draft genome sequence of Thermococcus waiotapuensis WT1T, a thermophilic sulphur-dependent archaeon from order Thermococcales.</title>
        <authorList>
            <person name="Manners S.H."/>
            <person name="Carere C.R."/>
            <person name="Dhami M.K."/>
            <person name="Dobson R.C.J."/>
            <person name="Stott M.B."/>
        </authorList>
    </citation>
    <scope>NUCLEOTIDE SEQUENCE [LARGE SCALE GENOMIC DNA]</scope>
    <source>
        <strain evidence="2 3">WT1</strain>
    </source>
</reference>
<dbReference type="Proteomes" id="UP001245683">
    <property type="component" value="Unassembled WGS sequence"/>
</dbReference>
<gene>
    <name evidence="2" type="ORF">RBI02_00950</name>
</gene>
<feature type="region of interest" description="Disordered" evidence="1">
    <location>
        <begin position="428"/>
        <end position="448"/>
    </location>
</feature>
<evidence type="ECO:0000313" key="3">
    <source>
        <dbReference type="Proteomes" id="UP001245683"/>
    </source>
</evidence>
<organism evidence="2 3">
    <name type="scientific">Thermococcus waiotapuensis</name>
    <dbReference type="NCBI Taxonomy" id="90909"/>
    <lineage>
        <taxon>Archaea</taxon>
        <taxon>Methanobacteriati</taxon>
        <taxon>Methanobacteriota</taxon>
        <taxon>Thermococci</taxon>
        <taxon>Thermococcales</taxon>
        <taxon>Thermococcaceae</taxon>
        <taxon>Thermococcus</taxon>
    </lineage>
</organism>
<dbReference type="AlphaFoldDB" id="A0AAE4NV19"/>
<evidence type="ECO:0000313" key="2">
    <source>
        <dbReference type="EMBL" id="MDV3103125.1"/>
    </source>
</evidence>
<name>A0AAE4NV19_9EURY</name>
<proteinExistence type="predicted"/>
<sequence length="448" mass="49782">MGGTVNTGSPERVKLHSQVINAAREIPDPYVRAVTLARIGHRLYLAGDANYGKAFSLALSAINDIDNPIVVLKAMVDVSRYLYLSGMEEKARDLLRSAHEGSLLLKGPAKDVVLLDIARGALVIGMPDEALLYSTDVQDAQKRDLIMAEIFQFYIKKGDLRRVSSLLDGVSSEDVKSRISFELFKEHLRRGEFASALRILPKIGVYYWMDSSIDEIARKLSEEGASEDVYWKFVEAIKELSMSSGRDYLTTFLIGLSLRRKVGFVTKVLNSLTDFPRAEVAKKIAITLISSPGNLEEFIRELSLPPEEFDPLARAVMDELLKGPVSPAYRGVALIIGRRTEDMAVLVKVSTYLSKIGYPEEARTFAEQIADPYLRSLAFGAIALAHLKKGDIDSAIEAAAEVRDRDWGSWLMGEILVKVVESSVGENAEEELSERAQKHKKWREDIGS</sequence>